<evidence type="ECO:0000313" key="1">
    <source>
        <dbReference type="EMBL" id="KAJ7617202.1"/>
    </source>
</evidence>
<dbReference type="Proteomes" id="UP001221142">
    <property type="component" value="Unassembled WGS sequence"/>
</dbReference>
<gene>
    <name evidence="1" type="ORF">FB45DRAFT_872661</name>
</gene>
<dbReference type="AlphaFoldDB" id="A0AAD7FDC4"/>
<sequence length="209" mass="22936">MVSSVLRTLPVAPAAAALKLDLPSEAERADILHHIQTHLSSVPAMWMCPNSASDAQLLARKMLGGISAQKTFGGTSQARVPDRTRAHRRYQPAYASACTSGQTLMSLGFGIWILESAAWTPGSRFRNMWIQIFRSTLKLQGWVETAQNQCRTGGIVSAMHSSGLTARSPWTQIPLILQCQRPEKWAVFMKLGQAAGTIPFQGEMSANWR</sequence>
<accession>A0AAD7FDC4</accession>
<name>A0AAD7FDC4_9AGAR</name>
<reference evidence="1" key="1">
    <citation type="submission" date="2023-03" db="EMBL/GenBank/DDBJ databases">
        <title>Massive genome expansion in bonnet fungi (Mycena s.s.) driven by repeated elements and novel gene families across ecological guilds.</title>
        <authorList>
            <consortium name="Lawrence Berkeley National Laboratory"/>
            <person name="Harder C.B."/>
            <person name="Miyauchi S."/>
            <person name="Viragh M."/>
            <person name="Kuo A."/>
            <person name="Thoen E."/>
            <person name="Andreopoulos B."/>
            <person name="Lu D."/>
            <person name="Skrede I."/>
            <person name="Drula E."/>
            <person name="Henrissat B."/>
            <person name="Morin E."/>
            <person name="Kohler A."/>
            <person name="Barry K."/>
            <person name="LaButti K."/>
            <person name="Morin E."/>
            <person name="Salamov A."/>
            <person name="Lipzen A."/>
            <person name="Mereny Z."/>
            <person name="Hegedus B."/>
            <person name="Baldrian P."/>
            <person name="Stursova M."/>
            <person name="Weitz H."/>
            <person name="Taylor A."/>
            <person name="Grigoriev I.V."/>
            <person name="Nagy L.G."/>
            <person name="Martin F."/>
            <person name="Kauserud H."/>
        </authorList>
    </citation>
    <scope>NUCLEOTIDE SEQUENCE</scope>
    <source>
        <strain evidence="1">9284</strain>
    </source>
</reference>
<proteinExistence type="predicted"/>
<keyword evidence="2" id="KW-1185">Reference proteome</keyword>
<protein>
    <submittedName>
        <fullName evidence="1">Uncharacterized protein</fullName>
    </submittedName>
</protein>
<evidence type="ECO:0000313" key="2">
    <source>
        <dbReference type="Proteomes" id="UP001221142"/>
    </source>
</evidence>
<comment type="caution">
    <text evidence="1">The sequence shown here is derived from an EMBL/GenBank/DDBJ whole genome shotgun (WGS) entry which is preliminary data.</text>
</comment>
<organism evidence="1 2">
    <name type="scientific">Roridomyces roridus</name>
    <dbReference type="NCBI Taxonomy" id="1738132"/>
    <lineage>
        <taxon>Eukaryota</taxon>
        <taxon>Fungi</taxon>
        <taxon>Dikarya</taxon>
        <taxon>Basidiomycota</taxon>
        <taxon>Agaricomycotina</taxon>
        <taxon>Agaricomycetes</taxon>
        <taxon>Agaricomycetidae</taxon>
        <taxon>Agaricales</taxon>
        <taxon>Marasmiineae</taxon>
        <taxon>Mycenaceae</taxon>
        <taxon>Roridomyces</taxon>
    </lineage>
</organism>
<dbReference type="EMBL" id="JARKIF010000021">
    <property type="protein sequence ID" value="KAJ7617202.1"/>
    <property type="molecule type" value="Genomic_DNA"/>
</dbReference>